<evidence type="ECO:0000313" key="3">
    <source>
        <dbReference type="Proteomes" id="UP000000768"/>
    </source>
</evidence>
<name>A0A1B6PCF4_SORBI</name>
<evidence type="ECO:0000256" key="1">
    <source>
        <dbReference type="SAM" id="MobiDB-lite"/>
    </source>
</evidence>
<dbReference type="EMBL" id="CM000767">
    <property type="protein sequence ID" value="KXG23359.1"/>
    <property type="molecule type" value="Genomic_DNA"/>
</dbReference>
<dbReference type="InParanoid" id="A0A1B6PCF4"/>
<feature type="compositionally biased region" description="Basic residues" evidence="1">
    <location>
        <begin position="75"/>
        <end position="86"/>
    </location>
</feature>
<evidence type="ECO:0000313" key="2">
    <source>
        <dbReference type="EMBL" id="KXG23359.1"/>
    </source>
</evidence>
<reference evidence="2 3" key="1">
    <citation type="journal article" date="2009" name="Nature">
        <title>The Sorghum bicolor genome and the diversification of grasses.</title>
        <authorList>
            <person name="Paterson A.H."/>
            <person name="Bowers J.E."/>
            <person name="Bruggmann R."/>
            <person name="Dubchak I."/>
            <person name="Grimwood J."/>
            <person name="Gundlach H."/>
            <person name="Haberer G."/>
            <person name="Hellsten U."/>
            <person name="Mitros T."/>
            <person name="Poliakov A."/>
            <person name="Schmutz J."/>
            <person name="Spannagl M."/>
            <person name="Tang H."/>
            <person name="Wang X."/>
            <person name="Wicker T."/>
            <person name="Bharti A.K."/>
            <person name="Chapman J."/>
            <person name="Feltus F.A."/>
            <person name="Gowik U."/>
            <person name="Grigoriev I.V."/>
            <person name="Lyons E."/>
            <person name="Maher C.A."/>
            <person name="Martis M."/>
            <person name="Narechania A."/>
            <person name="Otillar R.P."/>
            <person name="Penning B.W."/>
            <person name="Salamov A.A."/>
            <person name="Wang Y."/>
            <person name="Zhang L."/>
            <person name="Carpita N.C."/>
            <person name="Freeling M."/>
            <person name="Gingle A.R."/>
            <person name="Hash C.T."/>
            <person name="Keller B."/>
            <person name="Klein P."/>
            <person name="Kresovich S."/>
            <person name="McCann M.C."/>
            <person name="Ming R."/>
            <person name="Peterson D.G."/>
            <person name="Mehboob-ur-Rahman"/>
            <person name="Ware D."/>
            <person name="Westhoff P."/>
            <person name="Mayer K.F."/>
            <person name="Messing J."/>
            <person name="Rokhsar D.S."/>
        </authorList>
    </citation>
    <scope>NUCLEOTIDE SEQUENCE [LARGE SCALE GENOMIC DNA]</scope>
    <source>
        <strain evidence="3">cv. BTx623</strain>
    </source>
</reference>
<proteinExistence type="predicted"/>
<feature type="region of interest" description="Disordered" evidence="1">
    <location>
        <begin position="1"/>
        <end position="23"/>
    </location>
</feature>
<dbReference type="Proteomes" id="UP000000768">
    <property type="component" value="Chromosome 8"/>
</dbReference>
<accession>A0A1B6PCF4</accession>
<dbReference type="Gramene" id="KXG23359">
    <property type="protein sequence ID" value="KXG23359"/>
    <property type="gene ID" value="SORBI_3008G087400"/>
</dbReference>
<sequence>MVVAPSTSRCRLPGGRARSSGDELVEAVPAVGRRRCSGMLSPQMSPSRCAGTAAPLHRHGRAPLERRWPAAASLVRRRRGSTRRGSFRAQRPVPRPSSACSRVARLRAGLCPIGGGVLSPTEWQMEMAS</sequence>
<reference evidence="3" key="2">
    <citation type="journal article" date="2018" name="Plant J.">
        <title>The Sorghum bicolor reference genome: improved assembly, gene annotations, a transcriptome atlas, and signatures of genome organization.</title>
        <authorList>
            <person name="McCormick R.F."/>
            <person name="Truong S.K."/>
            <person name="Sreedasyam A."/>
            <person name="Jenkins J."/>
            <person name="Shu S."/>
            <person name="Sims D."/>
            <person name="Kennedy M."/>
            <person name="Amirebrahimi M."/>
            <person name="Weers B.D."/>
            <person name="McKinley B."/>
            <person name="Mattison A."/>
            <person name="Morishige D.T."/>
            <person name="Grimwood J."/>
            <person name="Schmutz J."/>
            <person name="Mullet J.E."/>
        </authorList>
    </citation>
    <scope>NUCLEOTIDE SEQUENCE [LARGE SCALE GENOMIC DNA]</scope>
    <source>
        <strain evidence="3">cv. BTx623</strain>
    </source>
</reference>
<organism evidence="2 3">
    <name type="scientific">Sorghum bicolor</name>
    <name type="common">Sorghum</name>
    <name type="synonym">Sorghum vulgare</name>
    <dbReference type="NCBI Taxonomy" id="4558"/>
    <lineage>
        <taxon>Eukaryota</taxon>
        <taxon>Viridiplantae</taxon>
        <taxon>Streptophyta</taxon>
        <taxon>Embryophyta</taxon>
        <taxon>Tracheophyta</taxon>
        <taxon>Spermatophyta</taxon>
        <taxon>Magnoliopsida</taxon>
        <taxon>Liliopsida</taxon>
        <taxon>Poales</taxon>
        <taxon>Poaceae</taxon>
        <taxon>PACMAD clade</taxon>
        <taxon>Panicoideae</taxon>
        <taxon>Andropogonodae</taxon>
        <taxon>Andropogoneae</taxon>
        <taxon>Sorghinae</taxon>
        <taxon>Sorghum</taxon>
    </lineage>
</organism>
<gene>
    <name evidence="2" type="ORF">SORBI_3008G087400</name>
</gene>
<dbReference type="AlphaFoldDB" id="A0A1B6PCF4"/>
<feature type="region of interest" description="Disordered" evidence="1">
    <location>
        <begin position="39"/>
        <end position="99"/>
    </location>
</feature>
<keyword evidence="3" id="KW-1185">Reference proteome</keyword>
<protein>
    <submittedName>
        <fullName evidence="2">Uncharacterized protein</fullName>
    </submittedName>
</protein>